<accession>A0ABR4CBM0</accession>
<evidence type="ECO:0000313" key="4">
    <source>
        <dbReference type="Proteomes" id="UP001595075"/>
    </source>
</evidence>
<comment type="caution">
    <text evidence="3">The sequence shown here is derived from an EMBL/GenBank/DDBJ whole genome shotgun (WGS) entry which is preliminary data.</text>
</comment>
<reference evidence="3 4" key="1">
    <citation type="journal article" date="2024" name="Commun. Biol.">
        <title>Comparative genomic analysis of thermophilic fungi reveals convergent evolutionary adaptations and gene losses.</title>
        <authorList>
            <person name="Steindorff A.S."/>
            <person name="Aguilar-Pontes M.V."/>
            <person name="Robinson A.J."/>
            <person name="Andreopoulos B."/>
            <person name="LaButti K."/>
            <person name="Kuo A."/>
            <person name="Mondo S."/>
            <person name="Riley R."/>
            <person name="Otillar R."/>
            <person name="Haridas S."/>
            <person name="Lipzen A."/>
            <person name="Grimwood J."/>
            <person name="Schmutz J."/>
            <person name="Clum A."/>
            <person name="Reid I.D."/>
            <person name="Moisan M.C."/>
            <person name="Butler G."/>
            <person name="Nguyen T.T.M."/>
            <person name="Dewar K."/>
            <person name="Conant G."/>
            <person name="Drula E."/>
            <person name="Henrissat B."/>
            <person name="Hansel C."/>
            <person name="Singer S."/>
            <person name="Hutchinson M.I."/>
            <person name="de Vries R.P."/>
            <person name="Natvig D.O."/>
            <person name="Powell A.J."/>
            <person name="Tsang A."/>
            <person name="Grigoriev I.V."/>
        </authorList>
    </citation>
    <scope>NUCLEOTIDE SEQUENCE [LARGE SCALE GENOMIC DNA]</scope>
    <source>
        <strain evidence="3 4">CBS 494.80</strain>
    </source>
</reference>
<feature type="region of interest" description="Disordered" evidence="1">
    <location>
        <begin position="415"/>
        <end position="448"/>
    </location>
</feature>
<name>A0ABR4CBM0_9HELO</name>
<keyword evidence="4" id="KW-1185">Reference proteome</keyword>
<sequence>MAPASNEEQFKFLISCIRYSNNGKVDFTQVAKECKIVSKGAAAKRYERMMRAHGIASNAATVKPASVRTLKAEQHKNEPLLPPSSLSSPPMAKKRKADPRLDEFNDGDDEEGFGSIKVEPAVMNMEQFVVKEEDQHLGPGQLSLDDAANLMQYYDTPSRYAGMEMGEGFDDGYAGGYSMASNYGRGTSSSSMGGSGMGEMYGMSLQQPYEFSSQSSYGGSGMEAMQSSEPPRMLYRPLMQYSSDDQESEELSFSFYGPHYIWHGPQHLALILISRLLIGIQNAKQATTSSVLGDIRSSKDKIWHTSHLRHVFPFTFASQSKSANISSLQEDNSFIHDTEDHRTRWWERVWAEEAAKERRQRKEIQERGLSLEIDRTQRYHATTAEELEAYRSWQKESKAIEREQARERRFQRAAREAEEIMEGPRRRRGERMAGKEGGRMGGGTVDRKDVTPWEFEHERCAGNEGSGATIERKEVTPWEFEHDHSAVEERVVVTVERKDRTPWEYAHEYLAGGEDSGATVMDGDDQDNKLRKWLRKVLPTG</sequence>
<feature type="compositionally biased region" description="Basic and acidic residues" evidence="1">
    <location>
        <begin position="415"/>
        <end position="438"/>
    </location>
</feature>
<evidence type="ECO:0000259" key="2">
    <source>
        <dbReference type="Pfam" id="PF22980"/>
    </source>
</evidence>
<dbReference type="Proteomes" id="UP001595075">
    <property type="component" value="Unassembled WGS sequence"/>
</dbReference>
<evidence type="ECO:0000256" key="1">
    <source>
        <dbReference type="SAM" id="MobiDB-lite"/>
    </source>
</evidence>
<organism evidence="3 4">
    <name type="scientific">Oculimacula yallundae</name>
    <dbReference type="NCBI Taxonomy" id="86028"/>
    <lineage>
        <taxon>Eukaryota</taxon>
        <taxon>Fungi</taxon>
        <taxon>Dikarya</taxon>
        <taxon>Ascomycota</taxon>
        <taxon>Pezizomycotina</taxon>
        <taxon>Leotiomycetes</taxon>
        <taxon>Helotiales</taxon>
        <taxon>Ploettnerulaceae</taxon>
        <taxon>Oculimacula</taxon>
    </lineage>
</organism>
<feature type="region of interest" description="Disordered" evidence="1">
    <location>
        <begin position="73"/>
        <end position="113"/>
    </location>
</feature>
<proteinExistence type="predicted"/>
<dbReference type="Pfam" id="PF22980">
    <property type="entry name" value="Myb_DNA-bind_8"/>
    <property type="match status" value="1"/>
</dbReference>
<gene>
    <name evidence="3" type="ORF">VTL71DRAFT_2733</name>
</gene>
<dbReference type="EMBL" id="JAZHXI010000011">
    <property type="protein sequence ID" value="KAL2066661.1"/>
    <property type="molecule type" value="Genomic_DNA"/>
</dbReference>
<feature type="domain" description="Myb-like DNA-binding" evidence="2">
    <location>
        <begin position="7"/>
        <end position="54"/>
    </location>
</feature>
<dbReference type="InterPro" id="IPR054505">
    <property type="entry name" value="Myb_DNA-bind_8"/>
</dbReference>
<protein>
    <recommendedName>
        <fullName evidence="2">Myb-like DNA-binding domain-containing protein</fullName>
    </recommendedName>
</protein>
<evidence type="ECO:0000313" key="3">
    <source>
        <dbReference type="EMBL" id="KAL2066661.1"/>
    </source>
</evidence>